<dbReference type="Gene3D" id="1.20.120.30">
    <property type="entry name" value="Aspartate receptor, ligand-binding domain"/>
    <property type="match status" value="1"/>
</dbReference>
<dbReference type="EMBL" id="MCGG01000027">
    <property type="protein sequence ID" value="OEJ66856.1"/>
    <property type="molecule type" value="Genomic_DNA"/>
</dbReference>
<dbReference type="Pfam" id="PF13682">
    <property type="entry name" value="CZB"/>
    <property type="match status" value="1"/>
</dbReference>
<dbReference type="GO" id="GO:0016020">
    <property type="term" value="C:membrane"/>
    <property type="evidence" value="ECO:0007669"/>
    <property type="project" value="InterPro"/>
</dbReference>
<protein>
    <recommendedName>
        <fullName evidence="3">Methyl-accepting transducer domain-containing protein</fullName>
    </recommendedName>
</protein>
<dbReference type="Gene3D" id="1.10.287.950">
    <property type="entry name" value="Methyl-accepting chemotaxis protein"/>
    <property type="match status" value="1"/>
</dbReference>
<keyword evidence="5" id="KW-1185">Reference proteome</keyword>
<sequence length="445" mass="48075">MDILQENHSVEFEDDAIGALTQLENGKFIEVPEGASPAGRIVRQVADKMMQFCERSLGRMVDVSISLNNAVISAASMTHDVREVDHFSHSIHAASADMIATVDEISTNSQAASAESQMALEASHSGKMAAERSVTTMETIARAVEDAAAKVDTLQGAASQISDMVGEIDAIAKQTNLLALNATIEAARAGDAGKGFAVVASEVKNLANQTSRVTDEITNRIDNLRKEMNVIVKSMEEGANAVAAGREVIQETCDEMDTISTHIADVTNRMGEIANVLVRQTDASQQVSKGITEISDMAEKNVASIDKVVDAMENADKHITADMDDLMAMQVPNGTIMRAKSDHVIWKKKLAGMMKGRCTLNPDELADHHTCRLGKWYDAVTDPTLKNHPAMKALSTPHALVHKHGIEAARKFQNEDLDGAIAEIYLVQEPSAEVLRLLDELIASH</sequence>
<dbReference type="PROSITE" id="PS50111">
    <property type="entry name" value="CHEMOTAXIS_TRANSDUC_2"/>
    <property type="match status" value="1"/>
</dbReference>
<dbReference type="RefSeq" id="WP_069958064.1">
    <property type="nucleotide sequence ID" value="NZ_MCGG01000027.1"/>
</dbReference>
<comment type="caution">
    <text evidence="4">The sequence shown here is derived from an EMBL/GenBank/DDBJ whole genome shotgun (WGS) entry which is preliminary data.</text>
</comment>
<feature type="domain" description="Methyl-accepting transducer" evidence="3">
    <location>
        <begin position="93"/>
        <end position="295"/>
    </location>
</feature>
<reference evidence="5" key="1">
    <citation type="submission" date="2016-07" db="EMBL/GenBank/DDBJ databases">
        <authorList>
            <person name="Florea S."/>
            <person name="Webb J.S."/>
            <person name="Jaromczyk J."/>
            <person name="Schardl C.L."/>
        </authorList>
    </citation>
    <scope>NUCLEOTIDE SEQUENCE [LARGE SCALE GENOMIC DNA]</scope>
    <source>
        <strain evidence="5">MV-1</strain>
    </source>
</reference>
<organism evidence="4 5">
    <name type="scientific">Magnetovibrio blakemorei</name>
    <dbReference type="NCBI Taxonomy" id="28181"/>
    <lineage>
        <taxon>Bacteria</taxon>
        <taxon>Pseudomonadati</taxon>
        <taxon>Pseudomonadota</taxon>
        <taxon>Alphaproteobacteria</taxon>
        <taxon>Rhodospirillales</taxon>
        <taxon>Magnetovibrionaceae</taxon>
        <taxon>Magnetovibrio</taxon>
    </lineage>
</organism>
<dbReference type="GO" id="GO:0007165">
    <property type="term" value="P:signal transduction"/>
    <property type="evidence" value="ECO:0007669"/>
    <property type="project" value="UniProtKB-KW"/>
</dbReference>
<accession>A0A1E5Q7Y9</accession>
<dbReference type="CDD" id="cd11386">
    <property type="entry name" value="MCP_signal"/>
    <property type="match status" value="1"/>
</dbReference>
<evidence type="ECO:0000313" key="4">
    <source>
        <dbReference type="EMBL" id="OEJ66856.1"/>
    </source>
</evidence>
<dbReference type="PANTHER" id="PTHR32089:SF112">
    <property type="entry name" value="LYSOZYME-LIKE PROTEIN-RELATED"/>
    <property type="match status" value="1"/>
</dbReference>
<evidence type="ECO:0000256" key="1">
    <source>
        <dbReference type="ARBA" id="ARBA00023224"/>
    </source>
</evidence>
<evidence type="ECO:0000256" key="2">
    <source>
        <dbReference type="PROSITE-ProRule" id="PRU00284"/>
    </source>
</evidence>
<name>A0A1E5Q7Y9_9PROT</name>
<gene>
    <name evidence="4" type="ORF">BEN30_10670</name>
</gene>
<dbReference type="PANTHER" id="PTHR32089">
    <property type="entry name" value="METHYL-ACCEPTING CHEMOTAXIS PROTEIN MCPB"/>
    <property type="match status" value="1"/>
</dbReference>
<dbReference type="SUPFAM" id="SSF58104">
    <property type="entry name" value="Methyl-accepting chemotaxis protein (MCP) signaling domain"/>
    <property type="match status" value="1"/>
</dbReference>
<dbReference type="InterPro" id="IPR025991">
    <property type="entry name" value="Chemoreceptor_zinc-bind_dom"/>
</dbReference>
<dbReference type="InterPro" id="IPR004089">
    <property type="entry name" value="MCPsignal_dom"/>
</dbReference>
<proteinExistence type="predicted"/>
<evidence type="ECO:0000259" key="3">
    <source>
        <dbReference type="PROSITE" id="PS50111"/>
    </source>
</evidence>
<dbReference type="AlphaFoldDB" id="A0A1E5Q7Y9"/>
<evidence type="ECO:0000313" key="5">
    <source>
        <dbReference type="Proteomes" id="UP000095347"/>
    </source>
</evidence>
<dbReference type="STRING" id="28181.BEN30_10670"/>
<dbReference type="SMART" id="SM00283">
    <property type="entry name" value="MA"/>
    <property type="match status" value="1"/>
</dbReference>
<dbReference type="Pfam" id="PF00015">
    <property type="entry name" value="MCPsignal"/>
    <property type="match status" value="1"/>
</dbReference>
<dbReference type="Proteomes" id="UP000095347">
    <property type="component" value="Unassembled WGS sequence"/>
</dbReference>
<keyword evidence="1 2" id="KW-0807">Transducer</keyword>